<reference evidence="4" key="2">
    <citation type="journal article" date="2014" name="BMC Genomics">
        <title>A genomic perspective to assessing quality of mass-reared SIT flies used in Mediterranean fruit fly (Ceratitis capitata) eradication in California.</title>
        <authorList>
            <person name="Calla B."/>
            <person name="Hall B."/>
            <person name="Hou S."/>
            <person name="Geib S.M."/>
        </authorList>
    </citation>
    <scope>NUCLEOTIDE SEQUENCE</scope>
</reference>
<dbReference type="SUPFAM" id="SSF54001">
    <property type="entry name" value="Cysteine proteinases"/>
    <property type="match status" value="1"/>
</dbReference>
<gene>
    <name evidence="4" type="primary">UBP1</name>
</gene>
<dbReference type="EMBL" id="GAMC01008743">
    <property type="protein sequence ID" value="JAB97812.1"/>
    <property type="molecule type" value="mRNA"/>
</dbReference>
<feature type="compositionally biased region" description="Low complexity" evidence="2">
    <location>
        <begin position="68"/>
        <end position="89"/>
    </location>
</feature>
<feature type="compositionally biased region" description="Polar residues" evidence="2">
    <location>
        <begin position="132"/>
        <end position="141"/>
    </location>
</feature>
<feature type="compositionally biased region" description="Polar residues" evidence="2">
    <location>
        <begin position="1181"/>
        <end position="1199"/>
    </location>
</feature>
<dbReference type="GO" id="GO:0005634">
    <property type="term" value="C:nucleus"/>
    <property type="evidence" value="ECO:0007669"/>
    <property type="project" value="TreeGrafter"/>
</dbReference>
<evidence type="ECO:0000259" key="3">
    <source>
        <dbReference type="PROSITE" id="PS50235"/>
    </source>
</evidence>
<feature type="region of interest" description="Disordered" evidence="2">
    <location>
        <begin position="180"/>
        <end position="218"/>
    </location>
</feature>
<dbReference type="GO" id="GO:0005829">
    <property type="term" value="C:cytosol"/>
    <property type="evidence" value="ECO:0007669"/>
    <property type="project" value="TreeGrafter"/>
</dbReference>
<reference evidence="4" key="1">
    <citation type="submission" date="2013-07" db="EMBL/GenBank/DDBJ databases">
        <authorList>
            <person name="Geib S."/>
        </authorList>
    </citation>
    <scope>NUCLEOTIDE SEQUENCE</scope>
</reference>
<dbReference type="OrthoDB" id="10062454at2759"/>
<protein>
    <submittedName>
        <fullName evidence="4">Ubiquitin carboxyl-terminal hydrolase 1</fullName>
    </submittedName>
</protein>
<feature type="compositionally biased region" description="Basic residues" evidence="2">
    <location>
        <begin position="331"/>
        <end position="342"/>
    </location>
</feature>
<dbReference type="InterPro" id="IPR028889">
    <property type="entry name" value="USP"/>
</dbReference>
<feature type="compositionally biased region" description="Low complexity" evidence="2">
    <location>
        <begin position="46"/>
        <end position="60"/>
    </location>
</feature>
<dbReference type="EMBL" id="GAMC01008739">
    <property type="protein sequence ID" value="JAB97816.1"/>
    <property type="molecule type" value="mRNA"/>
</dbReference>
<feature type="compositionally biased region" description="Low complexity" evidence="2">
    <location>
        <begin position="1200"/>
        <end position="1212"/>
    </location>
</feature>
<feature type="compositionally biased region" description="Low complexity" evidence="2">
    <location>
        <begin position="752"/>
        <end position="768"/>
    </location>
</feature>
<feature type="compositionally biased region" description="Basic residues" evidence="2">
    <location>
        <begin position="90"/>
        <end position="110"/>
    </location>
</feature>
<dbReference type="InterPro" id="IPR050164">
    <property type="entry name" value="Peptidase_C19"/>
</dbReference>
<feature type="compositionally biased region" description="Low complexity" evidence="2">
    <location>
        <begin position="1332"/>
        <end position="1349"/>
    </location>
</feature>
<organism evidence="4">
    <name type="scientific">Ceratitis capitata</name>
    <name type="common">Mediterranean fruit fly</name>
    <name type="synonym">Tephritis capitata</name>
    <dbReference type="NCBI Taxonomy" id="7213"/>
    <lineage>
        <taxon>Eukaryota</taxon>
        <taxon>Metazoa</taxon>
        <taxon>Ecdysozoa</taxon>
        <taxon>Arthropoda</taxon>
        <taxon>Hexapoda</taxon>
        <taxon>Insecta</taxon>
        <taxon>Pterygota</taxon>
        <taxon>Neoptera</taxon>
        <taxon>Endopterygota</taxon>
        <taxon>Diptera</taxon>
        <taxon>Brachycera</taxon>
        <taxon>Muscomorpha</taxon>
        <taxon>Tephritoidea</taxon>
        <taxon>Tephritidae</taxon>
        <taxon>Ceratitis</taxon>
        <taxon>Ceratitis</taxon>
    </lineage>
</organism>
<feature type="region of interest" description="Disordered" evidence="2">
    <location>
        <begin position="752"/>
        <end position="796"/>
    </location>
</feature>
<dbReference type="PANTHER" id="PTHR24006:SF905">
    <property type="entry name" value="UBIQUITIN CARBOXYL-TERMINAL HYDROLASE 1"/>
    <property type="match status" value="1"/>
</dbReference>
<feature type="compositionally biased region" description="Low complexity" evidence="2">
    <location>
        <begin position="180"/>
        <end position="195"/>
    </location>
</feature>
<feature type="region of interest" description="Disordered" evidence="2">
    <location>
        <begin position="1332"/>
        <end position="1370"/>
    </location>
</feature>
<feature type="region of interest" description="Disordered" evidence="2">
    <location>
        <begin position="1072"/>
        <end position="1091"/>
    </location>
</feature>
<feature type="region of interest" description="Disordered" evidence="2">
    <location>
        <begin position="324"/>
        <end position="349"/>
    </location>
</feature>
<feature type="compositionally biased region" description="Low complexity" evidence="2">
    <location>
        <begin position="466"/>
        <end position="477"/>
    </location>
</feature>
<dbReference type="InterPro" id="IPR018200">
    <property type="entry name" value="USP_CS"/>
</dbReference>
<dbReference type="Pfam" id="PF00443">
    <property type="entry name" value="UCH"/>
    <property type="match status" value="1"/>
</dbReference>
<dbReference type="GO" id="GO:0016579">
    <property type="term" value="P:protein deubiquitination"/>
    <property type="evidence" value="ECO:0007669"/>
    <property type="project" value="InterPro"/>
</dbReference>
<dbReference type="PROSITE" id="PS50235">
    <property type="entry name" value="USP_3"/>
    <property type="match status" value="1"/>
</dbReference>
<dbReference type="InterPro" id="IPR001394">
    <property type="entry name" value="Peptidase_C19_UCH"/>
</dbReference>
<evidence type="ECO:0000256" key="1">
    <source>
        <dbReference type="ARBA" id="ARBA00009085"/>
    </source>
</evidence>
<keyword evidence="4" id="KW-0378">Hydrolase</keyword>
<feature type="region of interest" description="Disordered" evidence="2">
    <location>
        <begin position="447"/>
        <end position="479"/>
    </location>
</feature>
<evidence type="ECO:0000313" key="4">
    <source>
        <dbReference type="EMBL" id="JAB97816.1"/>
    </source>
</evidence>
<dbReference type="InterPro" id="IPR038765">
    <property type="entry name" value="Papain-like_cys_pep_sf"/>
</dbReference>
<proteinExistence type="evidence at transcript level"/>
<name>W8BX22_CERCA</name>
<feature type="region of interest" description="Disordered" evidence="2">
    <location>
        <begin position="46"/>
        <end position="146"/>
    </location>
</feature>
<sequence length="1370" mass="146117">MPRNAAKKLSNDEVCLPIQTVKVIAETIIEISSKNDLIQNSTPTISTITQQQQQQPSKQINLEEKPKAQQQLQLEQKELQQQQQPTQQAKKSRRSRRKRRNRQISKKRKSTKENATIESGNTERKSSEENPVATQNSSKSPSKLPAFRKRRYTPTYYPTLYPVVIETCVELVDNQTANASTKAATTGSNSTASAGGVVGTSRASFGAGGSRRTLRRRRSVTNFTKRKNKAKAKGKAGPKEAATTALKGLKSKETVERLATLRNRKKLEEILKAKKRQNQAASKGGSGREQVKRHPAWFNLDETLLSKIETLEVEVKKVGTKRKRDSSVAAARKRNCNTHKHTPPPSAAQLPPTNFDFAALHCSGVPAAENIATPSINIAPGDSEVVSRAPVSSKPLEITAEVPVGAVTTTSTATATISANSTTPTTSGNVKKRGRGIMSLYDRRYQTTTDGEARASSGSVTNGYLSSTRTSSASSSAVHSDVENAQDISQQQFYMPVASASSGGLTVSSSSGSGGIVAATQLGNGNTLNHAPSMATLCNIGNTCYLNSVVYTLRFAPRFLHNLHHLIVDLSSIQQCIARQRAAKSSSLGRGISAVQLENARSFSSKDLAALEQNALMSTGGGGIGQKSSHQMLTERLHELYQCLHRNEVAESTEPFHADTLLHAVQDVNAIFEGNQQQDAHEFLMCLLNSIRETCQLLIKAISEYPDLIINGYIRNPDELDAYTLDRDTLSGTTSNNNAVGSGNSAATTVATSSSLSTSSIPKSSFFSRKSKRKDESKNSKNTRIQSPLKDGQSGNGLQATANSLFYLNSVDLSSAPPSNATATSNAAASSPNAVIKGLSGNESSSELSSPVSMLKDKERLAEKIRELGLDFFSEDFEGVTVSSTKCLSCETVTEQKESMIDIAVPVPISGYDNSDYTDKPSSFIQNSCVTREFFRGENKYRCEQCTGYTEAIRSISYEVLPRLLVIQLSRFSGGMEKINSYIPTSFTLQCFCAKCCELSDANKLHIYKLYSVITHVGATMSVGHYIAYTCSLDWANEYINCPKDRRNNSNNSLQQTNGLSNNSLYPLGGGSAASGGGSTPNERSSPGAQAASAASAAASVLASSGSSLMKKMKFGRSKASSSGDMSKNMKNLNGITSKAITNGIGKLSMNTTCHSLTCCATRICSVHQQQQLQQQQQQLSGSNNELSEETLQNGTNLASSSMSISGSSSNTGGVGAGVAGGSGTISGGSSTTSGYNSYPAGYGSTGRGGTKAGSTFSGNGGGGGYASSCGSLSAAAAAGGSNHGEPIWYMCDDDKIKAMTQREFEELLSPARKITVTPYLLFYARFDLQTSTPPSAKSTSTTSTAQSSLWSNENLAPQPGATAAALHKM</sequence>
<feature type="region of interest" description="Disordered" evidence="2">
    <location>
        <begin position="1180"/>
        <end position="1214"/>
    </location>
</feature>
<dbReference type="GO" id="GO:0004843">
    <property type="term" value="F:cysteine-type deubiquitinase activity"/>
    <property type="evidence" value="ECO:0007669"/>
    <property type="project" value="InterPro"/>
</dbReference>
<feature type="domain" description="USP" evidence="3">
    <location>
        <begin position="535"/>
        <end position="1327"/>
    </location>
</feature>
<feature type="compositionally biased region" description="Polar residues" evidence="2">
    <location>
        <begin position="447"/>
        <end position="465"/>
    </location>
</feature>
<accession>W8BX22</accession>
<dbReference type="PANTHER" id="PTHR24006">
    <property type="entry name" value="UBIQUITIN CARBOXYL-TERMINAL HYDROLASE"/>
    <property type="match status" value="1"/>
</dbReference>
<evidence type="ECO:0000256" key="2">
    <source>
        <dbReference type="SAM" id="MobiDB-lite"/>
    </source>
</evidence>
<comment type="similarity">
    <text evidence="1">Belongs to the peptidase C19 family.</text>
</comment>
<dbReference type="PROSITE" id="PS00973">
    <property type="entry name" value="USP_2"/>
    <property type="match status" value="1"/>
</dbReference>
<dbReference type="Gene3D" id="3.90.70.10">
    <property type="entry name" value="Cysteine proteinases"/>
    <property type="match status" value="1"/>
</dbReference>